<dbReference type="AlphaFoldDB" id="A0A316ZDX5"/>
<dbReference type="GO" id="GO:0031966">
    <property type="term" value="C:mitochondrial membrane"/>
    <property type="evidence" value="ECO:0007669"/>
    <property type="project" value="UniProtKB-SubCell"/>
</dbReference>
<evidence type="ECO:0000256" key="5">
    <source>
        <dbReference type="ARBA" id="ARBA00022737"/>
    </source>
</evidence>
<keyword evidence="8 9" id="KW-0472">Membrane</keyword>
<dbReference type="STRING" id="58919.A0A316ZDX5"/>
<evidence type="ECO:0000256" key="4">
    <source>
        <dbReference type="ARBA" id="ARBA00022692"/>
    </source>
</evidence>
<dbReference type="InterPro" id="IPR018108">
    <property type="entry name" value="MCP_transmembrane"/>
</dbReference>
<evidence type="ECO:0000256" key="7">
    <source>
        <dbReference type="ARBA" id="ARBA00023128"/>
    </source>
</evidence>
<protein>
    <submittedName>
        <fullName evidence="11">Mitochondrial carrier</fullName>
    </submittedName>
</protein>
<keyword evidence="12" id="KW-1185">Reference proteome</keyword>
<dbReference type="OrthoDB" id="193856at2759"/>
<comment type="subcellular location">
    <subcellularLocation>
        <location evidence="1">Mitochondrion membrane</location>
        <topology evidence="1">Multi-pass membrane protein</topology>
    </subcellularLocation>
</comment>
<keyword evidence="4 9" id="KW-0812">Transmembrane</keyword>
<organism evidence="11 12">
    <name type="scientific">Tilletiopsis washingtonensis</name>
    <dbReference type="NCBI Taxonomy" id="58919"/>
    <lineage>
        <taxon>Eukaryota</taxon>
        <taxon>Fungi</taxon>
        <taxon>Dikarya</taxon>
        <taxon>Basidiomycota</taxon>
        <taxon>Ustilaginomycotina</taxon>
        <taxon>Exobasidiomycetes</taxon>
        <taxon>Entylomatales</taxon>
        <taxon>Entylomatales incertae sedis</taxon>
        <taxon>Tilletiopsis</taxon>
    </lineage>
</organism>
<evidence type="ECO:0000313" key="12">
    <source>
        <dbReference type="Proteomes" id="UP000245946"/>
    </source>
</evidence>
<keyword evidence="7" id="KW-0496">Mitochondrion</keyword>
<dbReference type="Proteomes" id="UP000245946">
    <property type="component" value="Unassembled WGS sequence"/>
</dbReference>
<dbReference type="PANTHER" id="PTHR45624:SF57">
    <property type="entry name" value="MITOCHONDRIAL SUBSTRATE CARRIER FAMILY PROTEIN L"/>
    <property type="match status" value="1"/>
</dbReference>
<dbReference type="Pfam" id="PF00153">
    <property type="entry name" value="Mito_carr"/>
    <property type="match status" value="3"/>
</dbReference>
<dbReference type="PANTHER" id="PTHR45624">
    <property type="entry name" value="MITOCHONDRIAL BASIC AMINO ACIDS TRANSPORTER-RELATED"/>
    <property type="match status" value="1"/>
</dbReference>
<dbReference type="GeneID" id="37271237"/>
<dbReference type="RefSeq" id="XP_025600199.1">
    <property type="nucleotide sequence ID" value="XM_025743693.1"/>
</dbReference>
<dbReference type="EMBL" id="KZ819286">
    <property type="protein sequence ID" value="PWN99920.1"/>
    <property type="molecule type" value="Genomic_DNA"/>
</dbReference>
<evidence type="ECO:0000313" key="11">
    <source>
        <dbReference type="EMBL" id="PWN99920.1"/>
    </source>
</evidence>
<evidence type="ECO:0000256" key="3">
    <source>
        <dbReference type="ARBA" id="ARBA00022448"/>
    </source>
</evidence>
<dbReference type="GO" id="GO:1990575">
    <property type="term" value="P:mitochondrial L-ornithine transmembrane transport"/>
    <property type="evidence" value="ECO:0007669"/>
    <property type="project" value="TreeGrafter"/>
</dbReference>
<dbReference type="PROSITE" id="PS50920">
    <property type="entry name" value="SOLCAR"/>
    <property type="match status" value="3"/>
</dbReference>
<keyword evidence="6" id="KW-1133">Transmembrane helix</keyword>
<evidence type="ECO:0000256" key="9">
    <source>
        <dbReference type="PROSITE-ProRule" id="PRU00282"/>
    </source>
</evidence>
<dbReference type="Gene3D" id="1.50.40.10">
    <property type="entry name" value="Mitochondrial carrier domain"/>
    <property type="match status" value="1"/>
</dbReference>
<evidence type="ECO:0000256" key="2">
    <source>
        <dbReference type="ARBA" id="ARBA00006375"/>
    </source>
</evidence>
<evidence type="ECO:0000256" key="6">
    <source>
        <dbReference type="ARBA" id="ARBA00022989"/>
    </source>
</evidence>
<dbReference type="InterPro" id="IPR023395">
    <property type="entry name" value="MCP_dom_sf"/>
</dbReference>
<dbReference type="InterPro" id="IPR050567">
    <property type="entry name" value="Mitochondrial_Carrier"/>
</dbReference>
<accession>A0A316ZDX5</accession>
<dbReference type="GO" id="GO:0000064">
    <property type="term" value="F:L-ornithine transmembrane transporter activity"/>
    <property type="evidence" value="ECO:0007669"/>
    <property type="project" value="TreeGrafter"/>
</dbReference>
<evidence type="ECO:0000256" key="8">
    <source>
        <dbReference type="ARBA" id="ARBA00023136"/>
    </source>
</evidence>
<sequence>MQCSPYGTFRGPLDCLLRVLRNEGLFGLYKGAALPLLSWSASDALLMGSLHQYRIALSRATETGEGTGKRLPTWGHALAGLGAGSTNSIITAPVELIKAKLQMQQASRVSLLGSSSSDKSATVEFSGPRDCARQIVAKDGVRALWRVLPATLLFRANFAVMFSSYDALQSYFASLRGTSWELSSGAATFLSGGLAAEAFWLTAFPFDVVKNRMMADSLHSPKYPTMKSAFLSVWDHHGKDASLARRIRTYYTGFTPCLLRAFPTNALALLAFEATMKLMGAEKTTTQ</sequence>
<feature type="repeat" description="Solcar" evidence="9">
    <location>
        <begin position="183"/>
        <end position="278"/>
    </location>
</feature>
<evidence type="ECO:0000256" key="1">
    <source>
        <dbReference type="ARBA" id="ARBA00004225"/>
    </source>
</evidence>
<gene>
    <name evidence="11" type="ORF">FA09DRAFT_333456</name>
</gene>
<reference evidence="11 12" key="1">
    <citation type="journal article" date="2018" name="Mol. Biol. Evol.">
        <title>Broad Genomic Sampling Reveals a Smut Pathogenic Ancestry of the Fungal Clade Ustilaginomycotina.</title>
        <authorList>
            <person name="Kijpornyongpan T."/>
            <person name="Mondo S.J."/>
            <person name="Barry K."/>
            <person name="Sandor L."/>
            <person name="Lee J."/>
            <person name="Lipzen A."/>
            <person name="Pangilinan J."/>
            <person name="LaButti K."/>
            <person name="Hainaut M."/>
            <person name="Henrissat B."/>
            <person name="Grigoriev I.V."/>
            <person name="Spatafora J.W."/>
            <person name="Aime M.C."/>
        </authorList>
    </citation>
    <scope>NUCLEOTIDE SEQUENCE [LARGE SCALE GENOMIC DNA]</scope>
    <source>
        <strain evidence="11 12">MCA 4186</strain>
    </source>
</reference>
<proteinExistence type="inferred from homology"/>
<keyword evidence="5" id="KW-0677">Repeat</keyword>
<feature type="repeat" description="Solcar" evidence="9">
    <location>
        <begin position="71"/>
        <end position="171"/>
    </location>
</feature>
<name>A0A316ZDX5_9BASI</name>
<evidence type="ECO:0000256" key="10">
    <source>
        <dbReference type="RuleBase" id="RU000488"/>
    </source>
</evidence>
<dbReference type="SUPFAM" id="SSF103506">
    <property type="entry name" value="Mitochondrial carrier"/>
    <property type="match status" value="1"/>
</dbReference>
<feature type="repeat" description="Solcar" evidence="9">
    <location>
        <begin position="1"/>
        <end position="56"/>
    </location>
</feature>
<comment type="similarity">
    <text evidence="2 10">Belongs to the mitochondrial carrier (TC 2.A.29) family.</text>
</comment>
<keyword evidence="3 10" id="KW-0813">Transport</keyword>